<keyword evidence="4" id="KW-1185">Reference proteome</keyword>
<feature type="signal peptide" evidence="1">
    <location>
        <begin position="1"/>
        <end position="17"/>
    </location>
</feature>
<feature type="domain" description="DUF306" evidence="2">
    <location>
        <begin position="32"/>
        <end position="133"/>
    </location>
</feature>
<dbReference type="Pfam" id="PF03724">
    <property type="entry name" value="META"/>
    <property type="match status" value="1"/>
</dbReference>
<dbReference type="InterPro" id="IPR005184">
    <property type="entry name" value="DUF306_Meta_HslJ"/>
</dbReference>
<evidence type="ECO:0000259" key="2">
    <source>
        <dbReference type="Pfam" id="PF03724"/>
    </source>
</evidence>
<proteinExistence type="predicted"/>
<feature type="chain" id="PRO_5042945903" description="DUF306 domain-containing protein" evidence="1">
    <location>
        <begin position="18"/>
        <end position="136"/>
    </location>
</feature>
<keyword evidence="1" id="KW-0732">Signal</keyword>
<accession>A0AAN4VWN4</accession>
<dbReference type="RefSeq" id="WP_338236708.1">
    <property type="nucleotide sequence ID" value="NZ_BQKE01000001.1"/>
</dbReference>
<evidence type="ECO:0000313" key="4">
    <source>
        <dbReference type="Proteomes" id="UP001310022"/>
    </source>
</evidence>
<dbReference type="Proteomes" id="UP001310022">
    <property type="component" value="Unassembled WGS sequence"/>
</dbReference>
<evidence type="ECO:0000313" key="3">
    <source>
        <dbReference type="EMBL" id="GJM61088.1"/>
    </source>
</evidence>
<organism evidence="3 4">
    <name type="scientific">Persicobacter diffluens</name>
    <dbReference type="NCBI Taxonomy" id="981"/>
    <lineage>
        <taxon>Bacteria</taxon>
        <taxon>Pseudomonadati</taxon>
        <taxon>Bacteroidota</taxon>
        <taxon>Cytophagia</taxon>
        <taxon>Cytophagales</taxon>
        <taxon>Persicobacteraceae</taxon>
        <taxon>Persicobacter</taxon>
    </lineage>
</organism>
<dbReference type="AlphaFoldDB" id="A0AAN4VWN4"/>
<comment type="caution">
    <text evidence="3">The sequence shown here is derived from an EMBL/GenBank/DDBJ whole genome shotgun (WGS) entry which is preliminary data.</text>
</comment>
<dbReference type="PROSITE" id="PS51257">
    <property type="entry name" value="PROKAR_LIPOPROTEIN"/>
    <property type="match status" value="1"/>
</dbReference>
<protein>
    <recommendedName>
        <fullName evidence="2">DUF306 domain-containing protein</fullName>
    </recommendedName>
</protein>
<dbReference type="EMBL" id="BQKE01000001">
    <property type="protein sequence ID" value="GJM61088.1"/>
    <property type="molecule type" value="Genomic_DNA"/>
</dbReference>
<reference evidence="3 4" key="1">
    <citation type="submission" date="2021-12" db="EMBL/GenBank/DDBJ databases">
        <title>Genome sequencing of bacteria with rrn-lacking chromosome and rrn-plasmid.</title>
        <authorList>
            <person name="Anda M."/>
            <person name="Iwasaki W."/>
        </authorList>
    </citation>
    <scope>NUCLEOTIDE SEQUENCE [LARGE SCALE GENOMIC DNA]</scope>
    <source>
        <strain evidence="3 4">NBRC 15940</strain>
    </source>
</reference>
<dbReference type="InterPro" id="IPR038670">
    <property type="entry name" value="HslJ-like_sf"/>
</dbReference>
<sequence>MMRNFLMLMMLGVVMMACTTGKQSKSAEAPALEGEWVMVAFKGEDADKLETVPPVPLIFREGNKFQVRPANSVSGPYELKGAEIKFGMGPSTMMAQPPEEVIFLKNWYKINQLEMKKGKLVLTNAEEGVEMIFEKQ</sequence>
<dbReference type="Gene3D" id="2.40.128.270">
    <property type="match status" value="1"/>
</dbReference>
<evidence type="ECO:0000256" key="1">
    <source>
        <dbReference type="SAM" id="SignalP"/>
    </source>
</evidence>
<gene>
    <name evidence="3" type="ORF">PEDI_16400</name>
</gene>
<name>A0AAN4VWN4_9BACT</name>